<keyword evidence="1" id="KW-0472">Membrane</keyword>
<dbReference type="PIRSF" id="PIRSF016495">
    <property type="entry name" value="UCP016495"/>
    <property type="match status" value="1"/>
</dbReference>
<organism evidence="4 5">
    <name type="scientific">Pyrodictium abyssi</name>
    <dbReference type="NCBI Taxonomy" id="54256"/>
    <lineage>
        <taxon>Archaea</taxon>
        <taxon>Thermoproteota</taxon>
        <taxon>Thermoprotei</taxon>
        <taxon>Desulfurococcales</taxon>
        <taxon>Pyrodictiaceae</taxon>
        <taxon>Pyrodictium</taxon>
    </lineage>
</organism>
<dbReference type="GeneID" id="89289624"/>
<keyword evidence="5" id="KW-1185">Reference proteome</keyword>
<reference evidence="4 5" key="1">
    <citation type="submission" date="2023-09" db="EMBL/GenBank/DDBJ databases">
        <title>Pyrofollis japonicus gen. nov. sp. nov., a novel member of the family Pyrodictiaceae isolated from the Iheya North hydrothermal field.</title>
        <authorList>
            <person name="Miyazaki U."/>
            <person name="Sanari M."/>
            <person name="Tame A."/>
            <person name="Kitajima M."/>
            <person name="Okamoto A."/>
            <person name="Sawayama S."/>
            <person name="Miyazaki J."/>
            <person name="Takai K."/>
            <person name="Nakagawa S."/>
        </authorList>
    </citation>
    <scope>NUCLEOTIDE SEQUENCE [LARGE SCALE GENOMIC DNA]</scope>
    <source>
        <strain evidence="4 5">AV2</strain>
    </source>
</reference>
<dbReference type="RefSeq" id="WP_338248989.1">
    <property type="nucleotide sequence ID" value="NZ_AP028907.1"/>
</dbReference>
<gene>
    <name evidence="4" type="ORF">PABY_16160</name>
</gene>
<dbReference type="EMBL" id="AP028907">
    <property type="protein sequence ID" value="BES82049.1"/>
    <property type="molecule type" value="Genomic_DNA"/>
</dbReference>
<dbReference type="Proteomes" id="UP001341135">
    <property type="component" value="Chromosome"/>
</dbReference>
<keyword evidence="1" id="KW-1133">Transmembrane helix</keyword>
<dbReference type="Pfam" id="PF07431">
    <property type="entry name" value="DUF1512"/>
    <property type="match status" value="1"/>
</dbReference>
<dbReference type="InterPro" id="IPR056460">
    <property type="entry name" value="DUF1512_N"/>
</dbReference>
<name>A0ABN6ZRP3_9CREN</name>
<dbReference type="InterPro" id="IPR009995">
    <property type="entry name" value="DUF1512"/>
</dbReference>
<evidence type="ECO:0000256" key="1">
    <source>
        <dbReference type="SAM" id="Phobius"/>
    </source>
</evidence>
<evidence type="ECO:0000313" key="5">
    <source>
        <dbReference type="Proteomes" id="UP001341135"/>
    </source>
</evidence>
<evidence type="ECO:0000259" key="3">
    <source>
        <dbReference type="Pfam" id="PF23542"/>
    </source>
</evidence>
<accession>A0ABN6ZRP3</accession>
<proteinExistence type="predicted"/>
<keyword evidence="1" id="KW-0812">Transmembrane</keyword>
<dbReference type="InterPro" id="IPR056461">
    <property type="entry name" value="DUF1512_C"/>
</dbReference>
<sequence>MPVNTTMPFAGSSSDIATWIIAISILVSTVLSIMAFLGIAQGLQVRIWRNQIEAKLRLLESYRDTARDEARKKLEKLGARDPDGVVNTVMEYFVIEPVSIEPTDIIKRLEKILRTEEERIEDIVARSLPQGVNDVEKKNIVTLLAITNALNTLYKFVRHVLLLGIKTKNAMLVAQLWMMMPFYMRIAKAYFDAVKTISKGIPIGDAAGPLAAYRLMKSLTMEAGPREVTKDTIYTVHRFEERKVIIVKARGPGSTVGRPGEAVEKIVNDELQGNVAAIITVDAALKLEGEDTGSIAEGTGVAMGDPGPEKIRIERVAVAHGAPLYAIAIKMSLEEAITAIKKEIVDGVEKAVERVKKLIIESTRPGDTVIVVGVGNTLGVSQ</sequence>
<evidence type="ECO:0000259" key="2">
    <source>
        <dbReference type="Pfam" id="PF07431"/>
    </source>
</evidence>
<evidence type="ECO:0000313" key="4">
    <source>
        <dbReference type="EMBL" id="BES82049.1"/>
    </source>
</evidence>
<feature type="transmembrane region" description="Helical" evidence="1">
    <location>
        <begin position="16"/>
        <end position="40"/>
    </location>
</feature>
<protein>
    <submittedName>
        <fullName evidence="4">DUF1512 domain-containing protein</fullName>
    </submittedName>
</protein>
<feature type="domain" description="DUF1512" evidence="3">
    <location>
        <begin position="203"/>
        <end position="380"/>
    </location>
</feature>
<dbReference type="Pfam" id="PF23542">
    <property type="entry name" value="DUF1512_C"/>
    <property type="match status" value="1"/>
</dbReference>
<feature type="domain" description="DUF1512" evidence="2">
    <location>
        <begin position="23"/>
        <end position="199"/>
    </location>
</feature>